<keyword evidence="15" id="KW-0472">Membrane</keyword>
<feature type="compositionally biased region" description="Low complexity" evidence="20">
    <location>
        <begin position="1756"/>
        <end position="1765"/>
    </location>
</feature>
<evidence type="ECO:0000256" key="13">
    <source>
        <dbReference type="ARBA" id="ARBA00023098"/>
    </source>
</evidence>
<evidence type="ECO:0000256" key="9">
    <source>
        <dbReference type="ARBA" id="ARBA00022679"/>
    </source>
</evidence>
<feature type="compositionally biased region" description="Low complexity" evidence="20">
    <location>
        <begin position="1388"/>
        <end position="1403"/>
    </location>
</feature>
<dbReference type="EC" id="2.7.7.41" evidence="6"/>
<name>R9P204_PSEHS</name>
<feature type="region of interest" description="Disordered" evidence="20">
    <location>
        <begin position="1564"/>
        <end position="1584"/>
    </location>
</feature>
<feature type="region of interest" description="Disordered" evidence="20">
    <location>
        <begin position="654"/>
        <end position="718"/>
    </location>
</feature>
<feature type="coiled-coil region" evidence="19">
    <location>
        <begin position="1036"/>
        <end position="1063"/>
    </location>
</feature>
<feature type="region of interest" description="Disordered" evidence="20">
    <location>
        <begin position="1178"/>
        <end position="1224"/>
    </location>
</feature>
<feature type="compositionally biased region" description="Polar residues" evidence="20">
    <location>
        <begin position="1460"/>
        <end position="1478"/>
    </location>
</feature>
<evidence type="ECO:0000256" key="12">
    <source>
        <dbReference type="ARBA" id="ARBA00022842"/>
    </source>
</evidence>
<proteinExistence type="inferred from homology"/>
<dbReference type="GO" id="GO:0032049">
    <property type="term" value="P:cardiolipin biosynthetic process"/>
    <property type="evidence" value="ECO:0007669"/>
    <property type="project" value="InterPro"/>
</dbReference>
<keyword evidence="10" id="KW-0548">Nucleotidyltransferase</keyword>
<dbReference type="RefSeq" id="XP_012188893.1">
    <property type="nucleotide sequence ID" value="XM_012333503.1"/>
</dbReference>
<feature type="region of interest" description="Disordered" evidence="20">
    <location>
        <begin position="50"/>
        <end position="71"/>
    </location>
</feature>
<evidence type="ECO:0000256" key="18">
    <source>
        <dbReference type="ARBA" id="ARBA00029893"/>
    </source>
</evidence>
<sequence>MLSVAQPALGIAAAARCSSTRILTISSHSYGSRSFTHSSSDSVQRARRTLVSSSSGNIATSSRTASSNAAQRLVPTSPISQTKFPPSSFPPSFGSNQLVPVSDETSKRLHGILANFDAPVRFAFAYGSGVFSQSEAGPEHSKRPQTKDGKKMIDFIMAVTHPHHWHSLNMAQHPRHYAMLSRLLGGIGISLVQPRGAKIWYNPYIRLDDELVKYGVISVDDLCTDLLDWETLYVSGRMHKPVALVTSDARVRLAQQVNLASALRTALLLLPREFSEVELYTRIASLSYTGDFRMSVPGGENANKVRNIVLNQREEFRRLYAGLMRNLGTLSIEEVRDNRFRILQDVSASTRASYAARLPRCLRQKVQDHYTSQPDLDPAFLKLSLSKTLDTVPRRPSSIEREEVLNAFWKAAVQRDDFGQVLLQKISQTVKGPAWSQSIKGVYTAGFTRTLRYVTAKIGKGQRTKQFKNRLLSRAPVRCVIVYAFPPFSVVHRPSSVAERPALRIAEPKFDPAPSGHPMRHTYFCEQQSTSFDHPIHLSELETHFSASRATISLFTIPAPRHLKRLSLCSPTLPSSPGLHDNDTSASDLFSSSSHSDSAHDTSFGSSTKSSASESPSSSERGSSQGADGLGLSLAASHDLRLSRAKKAVHHLRTYSSTSTASFVSHASTSRQPSAEILEEEEPSRSSPAVHRTSDTATTMSQYHSDKSPSRSRVRTRSHAGSIYEANQDMSASMLSIADPTNMDQIENSVRQSKTIEDFTNIISEFRMNRQTLYPDSLAGSLAHDADSIPTSTSQHSLDRRSEAPEKDRCTCCCNKEDCPRALRARQEWRDLEADLRLSAEIGQALLRRHDAMQAKLQKQAEEYMQQRDGLMTRLTKSYKETSALERELAQTNLNLEAGDSSNRALLHELDDARNQLTKLKASQSRLAGADERVKSLERELDDLKQELAAERKRAQTADARSRKLEYKSLQLKEALNNARKATTVDAAVTTGAFFDDHAIRSARERLTRGLHHQRSFSSATNASNQSDNADHAQAIGDLVRDNEALRNDNDKLRSLVDTCNEELDTLRSSVSNAITLVASPAPDLGRFDSQSSSYPEAGGLASSLAHVPTSKSTVNDTNLRELQCDVHGDAAGGQRVATHPSMTSQAYSTGSFTFPPMSPNADGPATIVTRSESLAYTADSSATSQPTDSNSFAPSSRSSATSRDTEKVTADFLHSDPTRRESRTAQLSQLLEYINRLFNRLSTADVDTLTRRLQRQNLAGDAGHLARTTVHSILRDVDGMRDHFRKLIETESRNNARDDNSAHSKDFAGESLVARKEFFALLKVFRDILCELAKLRLCINDIHLSPGQAAKLLHDHLGANAAEDRSLIPIPSAVNWLGKMLLGGHSGAPSTSSSGASSPAAALTVPDASSASGAKGPRPTTGRSISGNYASHLAPRASPAVVSSTLAVEVRGTHASAAESMQQRLSVSPQTPVNSSLRAGPRPQRGRSQVSLTRMQSRNLSGMFAGSLAAPSYTGLESARGSLSGLRQTGDVSKTTGSWQRPLSRIVDDDEISIHRGRAIRQQVFDDSGEEDSDDDLKGSGNLLERTLRPRGLSDSSIRSTFLDLKDGASGGLVSPAPNRLRPSPISRVITPATLSLHSTPSAPTVAPMSHGNQDRRSTDGNASPSVSSERSDSLTPGAVGVAGGVASSFFSRSEKVLSFLSGGVVGSAAPIQPSTASSGPSGPSLRQTPSIAALNKAAARGAASHDLSASPRNTPATTPPGTTEARSQAGLGLGLPQRPALGDLARVRMEMPQRFVLTKSSIETQV</sequence>
<dbReference type="HOGENOM" id="CLU_237915_0_0_1"/>
<keyword evidence="13" id="KW-0443">Lipid metabolism</keyword>
<protein>
    <recommendedName>
        <fullName evidence="7">Phosphatidate cytidylyltransferase, mitochondrial</fullName>
        <ecNumber evidence="6">2.7.7.41</ecNumber>
    </recommendedName>
    <alternativeName>
        <fullName evidence="18">CDP-diacylglycerol synthase</fullName>
    </alternativeName>
</protein>
<keyword evidence="16" id="KW-0594">Phospholipid biosynthesis</keyword>
<evidence type="ECO:0000256" key="8">
    <source>
        <dbReference type="ARBA" id="ARBA00022516"/>
    </source>
</evidence>
<evidence type="ECO:0000256" key="6">
    <source>
        <dbReference type="ARBA" id="ARBA00012487"/>
    </source>
</evidence>
<evidence type="ECO:0000256" key="17">
    <source>
        <dbReference type="ARBA" id="ARBA00023264"/>
    </source>
</evidence>
<feature type="compositionally biased region" description="Polar residues" evidence="20">
    <location>
        <begin position="1016"/>
        <end position="1028"/>
    </location>
</feature>
<dbReference type="PANTHER" id="PTHR13619:SF0">
    <property type="entry name" value="PHOSPHATIDATE CYTIDYLYLTRANSFERASE, MITOCHONDRIAL"/>
    <property type="match status" value="1"/>
</dbReference>
<evidence type="ECO:0000256" key="3">
    <source>
        <dbReference type="ARBA" id="ARBA00005119"/>
    </source>
</evidence>
<feature type="region of interest" description="Disordered" evidence="20">
    <location>
        <begin position="1638"/>
        <end position="1679"/>
    </location>
</feature>
<keyword evidence="8" id="KW-0444">Lipid biosynthesis</keyword>
<keyword evidence="17" id="KW-1208">Phospholipid metabolism</keyword>
<evidence type="ECO:0000256" key="11">
    <source>
        <dbReference type="ARBA" id="ARBA00022792"/>
    </source>
</evidence>
<dbReference type="GO" id="GO:0004605">
    <property type="term" value="F:phosphatidate cytidylyltransferase activity"/>
    <property type="evidence" value="ECO:0007669"/>
    <property type="project" value="UniProtKB-EC"/>
</dbReference>
<evidence type="ECO:0000256" key="2">
    <source>
        <dbReference type="ARBA" id="ARBA00004443"/>
    </source>
</evidence>
<feature type="coiled-coil region" evidence="19">
    <location>
        <begin position="903"/>
        <end position="961"/>
    </location>
</feature>
<gene>
    <name evidence="21" type="ORF">PHSY_002881</name>
</gene>
<feature type="compositionally biased region" description="Polar residues" evidence="20">
    <location>
        <begin position="1661"/>
        <end position="1670"/>
    </location>
</feature>
<evidence type="ECO:0000256" key="15">
    <source>
        <dbReference type="ARBA" id="ARBA00023136"/>
    </source>
</evidence>
<feature type="region of interest" description="Disordered" evidence="20">
    <location>
        <begin position="1132"/>
        <end position="1166"/>
    </location>
</feature>
<feature type="compositionally biased region" description="Basic and acidic residues" evidence="20">
    <location>
        <begin position="1204"/>
        <end position="1224"/>
    </location>
</feature>
<comment type="subcellular location">
    <subcellularLocation>
        <location evidence="2">Mitochondrion inner membrane</location>
        <topology evidence="2">Peripheral membrane protein</topology>
        <orientation evidence="2">Matrix side</orientation>
    </subcellularLocation>
</comment>
<feature type="region of interest" description="Disordered" evidence="20">
    <location>
        <begin position="1455"/>
        <end position="1490"/>
    </location>
</feature>
<evidence type="ECO:0000313" key="21">
    <source>
        <dbReference type="EMBL" id="GAC95306.1"/>
    </source>
</evidence>
<feature type="region of interest" description="Disordered" evidence="20">
    <location>
        <begin position="1010"/>
        <end position="1029"/>
    </location>
</feature>
<organism evidence="21 22">
    <name type="scientific">Pseudozyma hubeiensis (strain SY62)</name>
    <name type="common">Yeast</name>
    <dbReference type="NCBI Taxonomy" id="1305764"/>
    <lineage>
        <taxon>Eukaryota</taxon>
        <taxon>Fungi</taxon>
        <taxon>Dikarya</taxon>
        <taxon>Basidiomycota</taxon>
        <taxon>Ustilaginomycotina</taxon>
        <taxon>Ustilaginomycetes</taxon>
        <taxon>Ustilaginales</taxon>
        <taxon>Ustilaginaceae</taxon>
        <taxon>Pseudozyma</taxon>
    </lineage>
</organism>
<dbReference type="eggNOG" id="KOG2986">
    <property type="taxonomic scope" value="Eukaryota"/>
</dbReference>
<dbReference type="GeneID" id="24108172"/>
<dbReference type="GO" id="GO:0016024">
    <property type="term" value="P:CDP-diacylglycerol biosynthetic process"/>
    <property type="evidence" value="ECO:0007669"/>
    <property type="project" value="UniProtKB-UniPathway"/>
</dbReference>
<comment type="cofactor">
    <cofactor evidence="1">
        <name>Mg(2+)</name>
        <dbReference type="ChEBI" id="CHEBI:18420"/>
    </cofactor>
</comment>
<keyword evidence="22" id="KW-1185">Reference proteome</keyword>
<evidence type="ECO:0000256" key="16">
    <source>
        <dbReference type="ARBA" id="ARBA00023209"/>
    </source>
</evidence>
<dbReference type="InterPro" id="IPR015222">
    <property type="entry name" value="Tam41"/>
</dbReference>
<feature type="compositionally biased region" description="Polar residues" evidence="20">
    <location>
        <begin position="1178"/>
        <end position="1188"/>
    </location>
</feature>
<keyword evidence="9" id="KW-0808">Transferase</keyword>
<dbReference type="UniPathway" id="UPA00557">
    <property type="reaction ID" value="UER00614"/>
</dbReference>
<feature type="compositionally biased region" description="Polar residues" evidence="20">
    <location>
        <begin position="1141"/>
        <end position="1153"/>
    </location>
</feature>
<keyword evidence="14" id="KW-0496">Mitochondrion</keyword>
<reference evidence="22" key="1">
    <citation type="journal article" date="2013" name="Genome Announc.">
        <title>Draft genome sequence of the basidiomycetous yeast-like fungus Pseudozyma hubeiensis SY62, which produces an abundant amount of the biosurfactant mannosylerythritol lipids.</title>
        <authorList>
            <person name="Konishi M."/>
            <person name="Hatada Y."/>
            <person name="Horiuchi J."/>
        </authorList>
    </citation>
    <scope>NUCLEOTIDE SEQUENCE [LARGE SCALE GENOMIC DNA]</scope>
    <source>
        <strain evidence="22">SY62</strain>
    </source>
</reference>
<dbReference type="Proteomes" id="UP000014071">
    <property type="component" value="Unassembled WGS sequence"/>
</dbReference>
<evidence type="ECO:0000313" key="22">
    <source>
        <dbReference type="Proteomes" id="UP000014071"/>
    </source>
</evidence>
<keyword evidence="19" id="KW-0175">Coiled coil</keyword>
<evidence type="ECO:0000256" key="10">
    <source>
        <dbReference type="ARBA" id="ARBA00022695"/>
    </source>
</evidence>
<evidence type="ECO:0000256" key="1">
    <source>
        <dbReference type="ARBA" id="ARBA00001946"/>
    </source>
</evidence>
<dbReference type="PANTHER" id="PTHR13619">
    <property type="entry name" value="PHOSPHATIDATE CYTIDYLYLTRANSFERASE, MITOCHONDRIAL"/>
    <property type="match status" value="1"/>
</dbReference>
<evidence type="ECO:0000256" key="20">
    <source>
        <dbReference type="SAM" id="MobiDB-lite"/>
    </source>
</evidence>
<keyword evidence="11" id="KW-0999">Mitochondrion inner membrane</keyword>
<feature type="region of interest" description="Disordered" evidence="20">
    <location>
        <begin position="1739"/>
        <end position="1779"/>
    </location>
</feature>
<dbReference type="EMBL" id="DF238793">
    <property type="protein sequence ID" value="GAC95306.1"/>
    <property type="molecule type" value="Genomic_DNA"/>
</dbReference>
<feature type="region of interest" description="Disordered" evidence="20">
    <location>
        <begin position="1388"/>
        <end position="1431"/>
    </location>
</feature>
<feature type="compositionally biased region" description="Low complexity" evidence="20">
    <location>
        <begin position="1189"/>
        <end position="1203"/>
    </location>
</feature>
<feature type="coiled-coil region" evidence="19">
    <location>
        <begin position="847"/>
        <end position="874"/>
    </location>
</feature>
<comment type="similarity">
    <text evidence="5">Belongs to the TAM41 family.</text>
</comment>
<dbReference type="OrthoDB" id="4088568at2759"/>
<dbReference type="GO" id="GO:0005743">
    <property type="term" value="C:mitochondrial inner membrane"/>
    <property type="evidence" value="ECO:0007669"/>
    <property type="project" value="UniProtKB-SubCell"/>
</dbReference>
<accession>R9P204</accession>
<evidence type="ECO:0000256" key="19">
    <source>
        <dbReference type="SAM" id="Coils"/>
    </source>
</evidence>
<evidence type="ECO:0000256" key="5">
    <source>
        <dbReference type="ARBA" id="ARBA00005458"/>
    </source>
</evidence>
<keyword evidence="12" id="KW-0460">Magnesium</keyword>
<comment type="pathway">
    <text evidence="3">Phospholipid metabolism; CDP-diacylglycerol biosynthesis; CDP-diacylglycerol from sn-glycerol 3-phosphate: step 3/3.</text>
</comment>
<evidence type="ECO:0000256" key="14">
    <source>
        <dbReference type="ARBA" id="ARBA00023128"/>
    </source>
</evidence>
<evidence type="ECO:0000256" key="7">
    <source>
        <dbReference type="ARBA" id="ARBA00018337"/>
    </source>
</evidence>
<feature type="compositionally biased region" description="Low complexity" evidence="20">
    <location>
        <begin position="577"/>
        <end position="624"/>
    </location>
</feature>
<feature type="compositionally biased region" description="Polar residues" evidence="20">
    <location>
        <begin position="654"/>
        <end position="673"/>
    </location>
</feature>
<dbReference type="STRING" id="1305764.R9P204"/>
<evidence type="ECO:0000256" key="4">
    <source>
        <dbReference type="ARBA" id="ARBA00005189"/>
    </source>
</evidence>
<dbReference type="Pfam" id="PF09139">
    <property type="entry name" value="Tam41_Mmp37"/>
    <property type="match status" value="1"/>
</dbReference>
<feature type="compositionally biased region" description="Low complexity" evidence="20">
    <location>
        <begin position="59"/>
        <end position="70"/>
    </location>
</feature>
<feature type="region of interest" description="Disordered" evidence="20">
    <location>
        <begin position="577"/>
        <end position="630"/>
    </location>
</feature>
<comment type="pathway">
    <text evidence="4">Lipid metabolism.</text>
</comment>